<dbReference type="RefSeq" id="WP_253839633.1">
    <property type="nucleotide sequence ID" value="NZ_JAMTCS010000016.1"/>
</dbReference>
<keyword evidence="3" id="KW-1185">Reference proteome</keyword>
<evidence type="ECO:0000313" key="2">
    <source>
        <dbReference type="EMBL" id="MCP2267238.1"/>
    </source>
</evidence>
<dbReference type="Proteomes" id="UP001139493">
    <property type="component" value="Unassembled WGS sequence"/>
</dbReference>
<organism evidence="2 3">
    <name type="scientific">Promicromonospora thailandica</name>
    <dbReference type="NCBI Taxonomy" id="765201"/>
    <lineage>
        <taxon>Bacteria</taxon>
        <taxon>Bacillati</taxon>
        <taxon>Actinomycetota</taxon>
        <taxon>Actinomycetes</taxon>
        <taxon>Micrococcales</taxon>
        <taxon>Promicromonosporaceae</taxon>
        <taxon>Promicromonospora</taxon>
    </lineage>
</organism>
<name>A0A9X2G7Y7_9MICO</name>
<feature type="domain" description="CHAT" evidence="1">
    <location>
        <begin position="94"/>
        <end position="401"/>
    </location>
</feature>
<comment type="caution">
    <text evidence="2">The sequence shown here is derived from an EMBL/GenBank/DDBJ whole genome shotgun (WGS) entry which is preliminary data.</text>
</comment>
<proteinExistence type="predicted"/>
<accession>A0A9X2G7Y7</accession>
<gene>
    <name evidence="2" type="ORF">APR03_004610</name>
</gene>
<reference evidence="2" key="1">
    <citation type="submission" date="2022-06" db="EMBL/GenBank/DDBJ databases">
        <title>Genomic Encyclopedia of Archaeal and Bacterial Type Strains, Phase II (KMG-II): from individual species to whole genera.</title>
        <authorList>
            <person name="Goeker M."/>
        </authorList>
    </citation>
    <scope>NUCLEOTIDE SEQUENCE</scope>
    <source>
        <strain evidence="2">DSM 26652</strain>
    </source>
</reference>
<protein>
    <submittedName>
        <fullName evidence="2">CHAT domain-containing protein</fullName>
    </submittedName>
</protein>
<evidence type="ECO:0000313" key="3">
    <source>
        <dbReference type="Proteomes" id="UP001139493"/>
    </source>
</evidence>
<dbReference type="AlphaFoldDB" id="A0A9X2G7Y7"/>
<sequence>MVSLLTPDLAEIADLPGGRPTVQVKYVDTSDGGLWVTWRWEHALDRPRLAGIQPPLPALAALRAAAPRPADGETVPDALRRSWAVLGDVDQEMRLAEALAGALFPAPLVAELEHFRARRPHLRVQGSPALAVVPWEALRVDDGERLVHRCDVSLLLPASVRGSRTRTPAPHRPGGPVVAAVSPVVPGAVASLEPVMRTSEPLVEAMLAGLGDRLRGTPAEGPVRSHLDRERLRELLADAARFLYVGHVSAGTYALGTSLHLTDGPEARGRAPLVSGVHRPLLAADVALDGWAAPSRVALVGCASGGDTAYADPAGLVAAFTARGAQYVTAARWALPTDAGLDALTGSGTRSEAFARAVVAVDAAHEAADPVAALGAWQREQAEAWERTGDPAHSPVVWAALGTAWS</sequence>
<dbReference type="InterPro" id="IPR024983">
    <property type="entry name" value="CHAT_dom"/>
</dbReference>
<dbReference type="EMBL" id="JAMTCS010000016">
    <property type="protein sequence ID" value="MCP2267238.1"/>
    <property type="molecule type" value="Genomic_DNA"/>
</dbReference>
<evidence type="ECO:0000259" key="1">
    <source>
        <dbReference type="Pfam" id="PF12770"/>
    </source>
</evidence>
<dbReference type="Pfam" id="PF12770">
    <property type="entry name" value="CHAT"/>
    <property type="match status" value="1"/>
</dbReference>